<feature type="chain" id="PRO_5042847938" description="AIR12 DOMON domain-containing protein" evidence="1">
    <location>
        <begin position="25"/>
        <end position="171"/>
    </location>
</feature>
<dbReference type="AlphaFoldDB" id="A0AAN7IL19"/>
<protein>
    <recommendedName>
        <fullName evidence="2">AIR12 DOMON domain-containing protein</fullName>
    </recommendedName>
</protein>
<dbReference type="Pfam" id="PF04526">
    <property type="entry name" value="DUF568"/>
    <property type="match status" value="1"/>
</dbReference>
<dbReference type="PANTHER" id="PTHR23130">
    <property type="entry name" value="CYTOCHROME B561 AND DOMON DOMAIN-CONTAINING PROTEIN"/>
    <property type="match status" value="1"/>
</dbReference>
<dbReference type="Proteomes" id="UP001324115">
    <property type="component" value="Unassembled WGS sequence"/>
</dbReference>
<sequence length="171" mass="18618">MTRALIAFLFSTFLFSLFVSSSTAQTCKTNTFSFSNQHSSCNDLPVLNSFLYWTYDPSTNTLDFAYQHIGTTSSRSISWAINPTSKGMIGSQALVSFQDSNGAMHAYTSSSSLSFEVPKISAARENNETIIFATLVLPMNLTRVNQVCQIGPVNGDDDSLGMHALSGDNIN</sequence>
<dbReference type="InterPro" id="IPR045265">
    <property type="entry name" value="AIR12_DOMON"/>
</dbReference>
<keyword evidence="4" id="KW-1185">Reference proteome</keyword>
<reference evidence="3 4" key="1">
    <citation type="journal article" date="2023" name="G3 (Bethesda)">
        <title>A haplotype-resolved chromosome-scale genome for Quercus rubra L. provides insights into the genetics of adaptive traits for red oak species.</title>
        <authorList>
            <person name="Kapoor B."/>
            <person name="Jenkins J."/>
            <person name="Schmutz J."/>
            <person name="Zhebentyayeva T."/>
            <person name="Kuelheim C."/>
            <person name="Coggeshall M."/>
            <person name="Heim C."/>
            <person name="Lasky J.R."/>
            <person name="Leites L."/>
            <person name="Islam-Faridi N."/>
            <person name="Romero-Severson J."/>
            <person name="DeLeo V.L."/>
            <person name="Lucas S.M."/>
            <person name="Lazic D."/>
            <person name="Gailing O."/>
            <person name="Carlson J."/>
            <person name="Staton M."/>
        </authorList>
    </citation>
    <scope>NUCLEOTIDE SEQUENCE [LARGE SCALE GENOMIC DNA]</scope>
    <source>
        <strain evidence="3">Pseudo-F2</strain>
    </source>
</reference>
<proteinExistence type="predicted"/>
<feature type="domain" description="AIR12 DOMON" evidence="2">
    <location>
        <begin position="88"/>
        <end position="171"/>
    </location>
</feature>
<evidence type="ECO:0000259" key="2">
    <source>
        <dbReference type="Pfam" id="PF04526"/>
    </source>
</evidence>
<dbReference type="EMBL" id="JAXUIC010000008">
    <property type="protein sequence ID" value="KAK4577478.1"/>
    <property type="molecule type" value="Genomic_DNA"/>
</dbReference>
<comment type="caution">
    <text evidence="3">The sequence shown here is derived from an EMBL/GenBank/DDBJ whole genome shotgun (WGS) entry which is preliminary data.</text>
</comment>
<keyword evidence="1" id="KW-0732">Signal</keyword>
<evidence type="ECO:0000256" key="1">
    <source>
        <dbReference type="SAM" id="SignalP"/>
    </source>
</evidence>
<name>A0AAN7IL19_QUERU</name>
<feature type="signal peptide" evidence="1">
    <location>
        <begin position="1"/>
        <end position="24"/>
    </location>
</feature>
<evidence type="ECO:0000313" key="3">
    <source>
        <dbReference type="EMBL" id="KAK4577478.1"/>
    </source>
</evidence>
<gene>
    <name evidence="3" type="ORF">RGQ29_027834</name>
</gene>
<organism evidence="3 4">
    <name type="scientific">Quercus rubra</name>
    <name type="common">Northern red oak</name>
    <name type="synonym">Quercus borealis</name>
    <dbReference type="NCBI Taxonomy" id="3512"/>
    <lineage>
        <taxon>Eukaryota</taxon>
        <taxon>Viridiplantae</taxon>
        <taxon>Streptophyta</taxon>
        <taxon>Embryophyta</taxon>
        <taxon>Tracheophyta</taxon>
        <taxon>Spermatophyta</taxon>
        <taxon>Magnoliopsida</taxon>
        <taxon>eudicotyledons</taxon>
        <taxon>Gunneridae</taxon>
        <taxon>Pentapetalae</taxon>
        <taxon>rosids</taxon>
        <taxon>fabids</taxon>
        <taxon>Fagales</taxon>
        <taxon>Fagaceae</taxon>
        <taxon>Quercus</taxon>
    </lineage>
</organism>
<dbReference type="PANTHER" id="PTHR23130:SF199">
    <property type="entry name" value="CYTOCHROME B561 AND DOMON DOMAIN-CONTAINING PROTEIN"/>
    <property type="match status" value="1"/>
</dbReference>
<evidence type="ECO:0000313" key="4">
    <source>
        <dbReference type="Proteomes" id="UP001324115"/>
    </source>
</evidence>
<accession>A0AAN7IL19</accession>